<dbReference type="OrthoDB" id="5187023at2"/>
<evidence type="ECO:0000313" key="3">
    <source>
        <dbReference type="Proteomes" id="UP000253495"/>
    </source>
</evidence>
<gene>
    <name evidence="2" type="ORF">DFQ14_11576</name>
</gene>
<dbReference type="Proteomes" id="UP000253495">
    <property type="component" value="Unassembled WGS sequence"/>
</dbReference>
<dbReference type="SUPFAM" id="SSF103196">
    <property type="entry name" value="Roadblock/LC7 domain"/>
    <property type="match status" value="1"/>
</dbReference>
<name>A0A368VHA4_9ACTN</name>
<sequence length="147" mass="15072">MADVSPNQTQTSDLTWLLSRLVEAVPHTRSALLLSSDGIPKHFHGLAADDADRLAALASSMCSLAQRVGSSFGGGDGIRQVNAELDDLVLLVTAAGAGTVLAVLADRDVNAGVLSYEMGQLSKKVPSYLATPARHDTAASGSGSGRA</sequence>
<dbReference type="Gene3D" id="3.30.450.30">
    <property type="entry name" value="Dynein light chain 2a, cytoplasmic"/>
    <property type="match status" value="1"/>
</dbReference>
<comment type="caution">
    <text evidence="2">The sequence shown here is derived from an EMBL/GenBank/DDBJ whole genome shotgun (WGS) entry which is preliminary data.</text>
</comment>
<proteinExistence type="predicted"/>
<dbReference type="InterPro" id="IPR053141">
    <property type="entry name" value="Mycobact_SerProt_Inhib_Rv3364c"/>
</dbReference>
<dbReference type="Pfam" id="PF03259">
    <property type="entry name" value="Robl_LC7"/>
    <property type="match status" value="1"/>
</dbReference>
<dbReference type="AlphaFoldDB" id="A0A368VHA4"/>
<dbReference type="PANTHER" id="PTHR36222:SF1">
    <property type="entry name" value="SERINE PROTEASE INHIBITOR RV3364C"/>
    <property type="match status" value="1"/>
</dbReference>
<dbReference type="InterPro" id="IPR004942">
    <property type="entry name" value="Roadblock/LAMTOR2_dom"/>
</dbReference>
<keyword evidence="3" id="KW-1185">Reference proteome</keyword>
<reference evidence="2 3" key="1">
    <citation type="submission" date="2018-07" db="EMBL/GenBank/DDBJ databases">
        <title>Genomic Encyclopedia of Type Strains, Phase III (KMG-III): the genomes of soil and plant-associated and newly described type strains.</title>
        <authorList>
            <person name="Whitman W."/>
        </authorList>
    </citation>
    <scope>NUCLEOTIDE SEQUENCE [LARGE SCALE GENOMIC DNA]</scope>
    <source>
        <strain evidence="2 3">CECT 8575</strain>
    </source>
</reference>
<dbReference type="SMART" id="SM00960">
    <property type="entry name" value="Robl_LC7"/>
    <property type="match status" value="1"/>
</dbReference>
<feature type="domain" description="Roadblock/LAMTOR2" evidence="1">
    <location>
        <begin position="15"/>
        <end position="105"/>
    </location>
</feature>
<organism evidence="2 3">
    <name type="scientific">Halopolyspora algeriensis</name>
    <dbReference type="NCBI Taxonomy" id="1500506"/>
    <lineage>
        <taxon>Bacteria</taxon>
        <taxon>Bacillati</taxon>
        <taxon>Actinomycetota</taxon>
        <taxon>Actinomycetes</taxon>
        <taxon>Actinomycetes incertae sedis</taxon>
        <taxon>Halopolyspora</taxon>
    </lineage>
</organism>
<dbReference type="RefSeq" id="WP_114454713.1">
    <property type="nucleotide sequence ID" value="NZ_QPJC01000015.1"/>
</dbReference>
<dbReference type="EMBL" id="QPJC01000015">
    <property type="protein sequence ID" value="RCW39700.1"/>
    <property type="molecule type" value="Genomic_DNA"/>
</dbReference>
<evidence type="ECO:0000313" key="2">
    <source>
        <dbReference type="EMBL" id="RCW39700.1"/>
    </source>
</evidence>
<protein>
    <submittedName>
        <fullName evidence="2">Putative regulator of Ras-like GTPase activity (Roadblock/LC7/MglB family)</fullName>
    </submittedName>
</protein>
<accession>A0A368VHA4</accession>
<evidence type="ECO:0000259" key="1">
    <source>
        <dbReference type="SMART" id="SM00960"/>
    </source>
</evidence>
<dbReference type="PANTHER" id="PTHR36222">
    <property type="entry name" value="SERINE PROTEASE INHIBITOR RV3364C"/>
    <property type="match status" value="1"/>
</dbReference>